<sequence length="215" mass="23923">MEKPTPDERLIAPHERRAVPRERLIAPHERLTGADGRLTAPDERLKAFGNQLISVHAWLREELARLRGDVDAHLAGRSVPPRGLPAHCLAFCSALERHHTGEDAVAFPALAEQFPQLLPVLHELTRDHEIISDILRRLQNLLDDLGDNDTAQPREVQAELDGLAALMESHFTYEERKIAAALSTLDIPGWNDAPPAFLRTASEDQGNVNDNASHH</sequence>
<reference evidence="2 3" key="1">
    <citation type="submission" date="2020-06" db="EMBL/GenBank/DDBJ databases">
        <title>Nonomuraea sp. SMC257, a novel actinomycete isolated from soil.</title>
        <authorList>
            <person name="Chanama M."/>
        </authorList>
    </citation>
    <scope>NUCLEOTIDE SEQUENCE [LARGE SCALE GENOMIC DNA]</scope>
    <source>
        <strain evidence="2 3">SMC257</strain>
    </source>
</reference>
<proteinExistence type="predicted"/>
<dbReference type="EMBL" id="JABWGN010000002">
    <property type="protein sequence ID" value="NUW30616.1"/>
    <property type="molecule type" value="Genomic_DNA"/>
</dbReference>
<dbReference type="PANTHER" id="PTHR38048:SF1">
    <property type="entry name" value="HEMERYTHRIN-LIKE DOMAIN-CONTAINING PROTEIN"/>
    <property type="match status" value="1"/>
</dbReference>
<organism evidence="2 3">
    <name type="scientific">Nonomuraea montanisoli</name>
    <dbReference type="NCBI Taxonomy" id="2741721"/>
    <lineage>
        <taxon>Bacteria</taxon>
        <taxon>Bacillati</taxon>
        <taxon>Actinomycetota</taxon>
        <taxon>Actinomycetes</taxon>
        <taxon>Streptosporangiales</taxon>
        <taxon>Streptosporangiaceae</taxon>
        <taxon>Nonomuraea</taxon>
    </lineage>
</organism>
<evidence type="ECO:0000313" key="2">
    <source>
        <dbReference type="EMBL" id="NUW30616.1"/>
    </source>
</evidence>
<dbReference type="Gene3D" id="1.20.120.520">
    <property type="entry name" value="nmb1532 protein domain like"/>
    <property type="match status" value="1"/>
</dbReference>
<dbReference type="AlphaFoldDB" id="A0A7Y6M1N2"/>
<feature type="domain" description="Hemerythrin-like" evidence="1">
    <location>
        <begin position="54"/>
        <end position="181"/>
    </location>
</feature>
<dbReference type="CDD" id="cd12108">
    <property type="entry name" value="Hr-like"/>
    <property type="match status" value="1"/>
</dbReference>
<accession>A0A7Y6M1N2</accession>
<keyword evidence="3" id="KW-1185">Reference proteome</keyword>
<dbReference type="InterPro" id="IPR012312">
    <property type="entry name" value="Hemerythrin-like"/>
</dbReference>
<dbReference type="Proteomes" id="UP000586042">
    <property type="component" value="Unassembled WGS sequence"/>
</dbReference>
<comment type="caution">
    <text evidence="2">The sequence shown here is derived from an EMBL/GenBank/DDBJ whole genome shotgun (WGS) entry which is preliminary data.</text>
</comment>
<evidence type="ECO:0000313" key="3">
    <source>
        <dbReference type="Proteomes" id="UP000586042"/>
    </source>
</evidence>
<dbReference type="Pfam" id="PF01814">
    <property type="entry name" value="Hemerythrin"/>
    <property type="match status" value="1"/>
</dbReference>
<dbReference type="PANTHER" id="PTHR38048">
    <property type="entry name" value="EXPRESSED PROTEIN"/>
    <property type="match status" value="1"/>
</dbReference>
<dbReference type="InterPro" id="IPR053206">
    <property type="entry name" value="Dimeric_xanthone_biosynth"/>
</dbReference>
<evidence type="ECO:0000259" key="1">
    <source>
        <dbReference type="Pfam" id="PF01814"/>
    </source>
</evidence>
<name>A0A7Y6M1N2_9ACTN</name>
<gene>
    <name evidence="2" type="ORF">HTZ77_04145</name>
</gene>
<protein>
    <submittedName>
        <fullName evidence="2">Hemerythrin domain-containing protein</fullName>
    </submittedName>
</protein>